<dbReference type="CDD" id="cd00303">
    <property type="entry name" value="retropepsin_like"/>
    <property type="match status" value="1"/>
</dbReference>
<dbReference type="OrthoDB" id="2445014at2759"/>
<dbReference type="AlphaFoldDB" id="A0A388JKV5"/>
<dbReference type="Gramene" id="GBG45940">
    <property type="protein sequence ID" value="GBG45940"/>
    <property type="gene ID" value="CBR_g86045"/>
</dbReference>
<evidence type="ECO:0008006" key="3">
    <source>
        <dbReference type="Google" id="ProtNLM"/>
    </source>
</evidence>
<gene>
    <name evidence="1" type="ORF">CBR_g86045</name>
</gene>
<sequence length="272" mass="30041">MLGYVTKVAREFVSQRHEENNAPLLYVRIQIGQAACNALLDCGATCNFINQSFMTRAGLGAQVRRKSHPTTVALADGKTKKLLDRYISAVPVYFAPHACEPVTFDVLDTDFDVILGMPWLSSADHTINFHRRTLTIRDATGAEVPCTIPPPRSSIRCQVVSAKSFRDTCRSEHVEEIGIALLRTVPTTDSSSTEVSSDPLVTRLLDEFSDVFETPSGIVPDRPISHEIILEAGAVPPKGCIYRMSEEELPALRVQLDDLLDKGWIRPSSSPY</sequence>
<reference evidence="1 2" key="1">
    <citation type="journal article" date="2018" name="Cell">
        <title>The Chara Genome: Secondary Complexity and Implications for Plant Terrestrialization.</title>
        <authorList>
            <person name="Nishiyama T."/>
            <person name="Sakayama H."/>
            <person name="Vries J.D."/>
            <person name="Buschmann H."/>
            <person name="Saint-Marcoux D."/>
            <person name="Ullrich K.K."/>
            <person name="Haas F.B."/>
            <person name="Vanderstraeten L."/>
            <person name="Becker D."/>
            <person name="Lang D."/>
            <person name="Vosolsobe S."/>
            <person name="Rombauts S."/>
            <person name="Wilhelmsson P.K.I."/>
            <person name="Janitza P."/>
            <person name="Kern R."/>
            <person name="Heyl A."/>
            <person name="Rumpler F."/>
            <person name="Villalobos L.I.A.C."/>
            <person name="Clay J.M."/>
            <person name="Skokan R."/>
            <person name="Toyoda A."/>
            <person name="Suzuki Y."/>
            <person name="Kagoshima H."/>
            <person name="Schijlen E."/>
            <person name="Tajeshwar N."/>
            <person name="Catarino B."/>
            <person name="Hetherington A.J."/>
            <person name="Saltykova A."/>
            <person name="Bonnot C."/>
            <person name="Breuninger H."/>
            <person name="Symeonidi A."/>
            <person name="Radhakrishnan G.V."/>
            <person name="Van Nieuwerburgh F."/>
            <person name="Deforce D."/>
            <person name="Chang C."/>
            <person name="Karol K.G."/>
            <person name="Hedrich R."/>
            <person name="Ulvskov P."/>
            <person name="Glockner G."/>
            <person name="Delwiche C.F."/>
            <person name="Petrasek J."/>
            <person name="Van de Peer Y."/>
            <person name="Friml J."/>
            <person name="Beilby M."/>
            <person name="Dolan L."/>
            <person name="Kohara Y."/>
            <person name="Sugano S."/>
            <person name="Fujiyama A."/>
            <person name="Delaux P.-M."/>
            <person name="Quint M."/>
            <person name="TheiBen G."/>
            <person name="Hagemann M."/>
            <person name="Harholt J."/>
            <person name="Dunand C."/>
            <person name="Zachgo S."/>
            <person name="Langdale J."/>
            <person name="Maumus F."/>
            <person name="Straeten D.V.D."/>
            <person name="Gould S.B."/>
            <person name="Rensing S.A."/>
        </authorList>
    </citation>
    <scope>NUCLEOTIDE SEQUENCE [LARGE SCALE GENOMIC DNA]</scope>
    <source>
        <strain evidence="1 2">S276</strain>
    </source>
</reference>
<dbReference type="SUPFAM" id="SSF56672">
    <property type="entry name" value="DNA/RNA polymerases"/>
    <property type="match status" value="1"/>
</dbReference>
<dbReference type="PANTHER" id="PTHR15503">
    <property type="entry name" value="LDOC1 RELATED"/>
    <property type="match status" value="1"/>
</dbReference>
<dbReference type="InterPro" id="IPR043502">
    <property type="entry name" value="DNA/RNA_pol_sf"/>
</dbReference>
<dbReference type="OMA" id="EWCEAYL"/>
<dbReference type="Gene3D" id="2.40.70.10">
    <property type="entry name" value="Acid Proteases"/>
    <property type="match status" value="1"/>
</dbReference>
<dbReference type="Gene3D" id="3.10.10.10">
    <property type="entry name" value="HIV Type 1 Reverse Transcriptase, subunit A, domain 1"/>
    <property type="match status" value="1"/>
</dbReference>
<dbReference type="InterPro" id="IPR021109">
    <property type="entry name" value="Peptidase_aspartic_dom_sf"/>
</dbReference>
<comment type="caution">
    <text evidence="1">The sequence shown here is derived from an EMBL/GenBank/DDBJ whole genome shotgun (WGS) entry which is preliminary data.</text>
</comment>
<feature type="non-terminal residue" evidence="1">
    <location>
        <position position="272"/>
    </location>
</feature>
<dbReference type="Proteomes" id="UP000265515">
    <property type="component" value="Unassembled WGS sequence"/>
</dbReference>
<evidence type="ECO:0000313" key="1">
    <source>
        <dbReference type="EMBL" id="GBG45940.1"/>
    </source>
</evidence>
<protein>
    <recommendedName>
        <fullName evidence="3">Reverse transcriptase domain-containing protein</fullName>
    </recommendedName>
</protein>
<dbReference type="Pfam" id="PF08284">
    <property type="entry name" value="RVP_2"/>
    <property type="match status" value="1"/>
</dbReference>
<dbReference type="EMBL" id="BFEA01007231">
    <property type="protein sequence ID" value="GBG45940.1"/>
    <property type="molecule type" value="Genomic_DNA"/>
</dbReference>
<dbReference type="InterPro" id="IPR032567">
    <property type="entry name" value="RTL1-rel"/>
</dbReference>
<accession>A0A388JKV5</accession>
<keyword evidence="2" id="KW-1185">Reference proteome</keyword>
<proteinExistence type="predicted"/>
<dbReference type="PANTHER" id="PTHR15503:SF22">
    <property type="entry name" value="TRANSPOSON TY3-I GAG POLYPROTEIN"/>
    <property type="match status" value="1"/>
</dbReference>
<evidence type="ECO:0000313" key="2">
    <source>
        <dbReference type="Proteomes" id="UP000265515"/>
    </source>
</evidence>
<dbReference type="SUPFAM" id="SSF50630">
    <property type="entry name" value="Acid proteases"/>
    <property type="match status" value="1"/>
</dbReference>
<organism evidence="1 2">
    <name type="scientific">Chara braunii</name>
    <name type="common">Braun's stonewort</name>
    <dbReference type="NCBI Taxonomy" id="69332"/>
    <lineage>
        <taxon>Eukaryota</taxon>
        <taxon>Viridiplantae</taxon>
        <taxon>Streptophyta</taxon>
        <taxon>Charophyceae</taxon>
        <taxon>Charales</taxon>
        <taxon>Characeae</taxon>
        <taxon>Chara</taxon>
    </lineage>
</organism>
<name>A0A388JKV5_CHABU</name>